<dbReference type="InterPro" id="IPR038721">
    <property type="entry name" value="IS701-like_DDE_dom"/>
</dbReference>
<feature type="region of interest" description="Disordered" evidence="1">
    <location>
        <begin position="179"/>
        <end position="247"/>
    </location>
</feature>
<protein>
    <recommendedName>
        <fullName evidence="2">Transposase IS701-like DDE domain-containing protein</fullName>
    </recommendedName>
</protein>
<feature type="domain" description="Transposase IS701-like DDE" evidence="2">
    <location>
        <begin position="3"/>
        <end position="107"/>
    </location>
</feature>
<name>A0ABP7VQR8_9ACTN</name>
<reference evidence="4" key="1">
    <citation type="journal article" date="2019" name="Int. J. Syst. Evol. Microbiol.">
        <title>The Global Catalogue of Microorganisms (GCM) 10K type strain sequencing project: providing services to taxonomists for standard genome sequencing and annotation.</title>
        <authorList>
            <consortium name="The Broad Institute Genomics Platform"/>
            <consortium name="The Broad Institute Genome Sequencing Center for Infectious Disease"/>
            <person name="Wu L."/>
            <person name="Ma J."/>
        </authorList>
    </citation>
    <scope>NUCLEOTIDE SEQUENCE [LARGE SCALE GENOMIC DNA]</scope>
    <source>
        <strain evidence="4">JCM 16925</strain>
    </source>
</reference>
<keyword evidence="4" id="KW-1185">Reference proteome</keyword>
<feature type="region of interest" description="Disordered" evidence="1">
    <location>
        <begin position="276"/>
        <end position="296"/>
    </location>
</feature>
<evidence type="ECO:0000313" key="4">
    <source>
        <dbReference type="Proteomes" id="UP001499984"/>
    </source>
</evidence>
<accession>A0ABP7VQR8</accession>
<dbReference type="EMBL" id="BAAAZY010000013">
    <property type="protein sequence ID" value="GAA4072303.1"/>
    <property type="molecule type" value="Genomic_DNA"/>
</dbReference>
<proteinExistence type="predicted"/>
<dbReference type="Proteomes" id="UP001499984">
    <property type="component" value="Unassembled WGS sequence"/>
</dbReference>
<dbReference type="PANTHER" id="PTHR33627">
    <property type="entry name" value="TRANSPOSASE"/>
    <property type="match status" value="1"/>
</dbReference>
<evidence type="ECO:0000313" key="3">
    <source>
        <dbReference type="EMBL" id="GAA4072303.1"/>
    </source>
</evidence>
<dbReference type="PANTHER" id="PTHR33627:SF1">
    <property type="entry name" value="TRANSPOSASE"/>
    <property type="match status" value="1"/>
</dbReference>
<dbReference type="Pfam" id="PF13546">
    <property type="entry name" value="DDE_5"/>
    <property type="match status" value="1"/>
</dbReference>
<sequence length="296" mass="32197">MRVAVYLAYATERGHAAVDRELYLPRIWAEDPQRCRAAGLEPATTRFATRTQLAAAMIEQFCEAGHTVGWVTGDEVYGGNPAPAQMLAQRPIGSVMAVSCGIEVRTAGGKFRVDSLVRKVPRSAWQQMGLPPLPQPHPVPIGTLVRVAGMRRRIEETFQAGKGLAGLDEHQVCHYTPLAALGHPGHDRGFLPRHRPRPRAPRPPRPRRADRTHLQRDPATVLSPLHTQRRPTTTHMPGLPHTPPPVPSSELCGAARALSLSGASLLMLTPSPNQALGVRRPMHRGGPAPQSMMIGC</sequence>
<organism evidence="3 4">
    <name type="scientific">Streptomyces shaanxiensis</name>
    <dbReference type="NCBI Taxonomy" id="653357"/>
    <lineage>
        <taxon>Bacteria</taxon>
        <taxon>Bacillati</taxon>
        <taxon>Actinomycetota</taxon>
        <taxon>Actinomycetes</taxon>
        <taxon>Kitasatosporales</taxon>
        <taxon>Streptomycetaceae</taxon>
        <taxon>Streptomyces</taxon>
    </lineage>
</organism>
<evidence type="ECO:0000256" key="1">
    <source>
        <dbReference type="SAM" id="MobiDB-lite"/>
    </source>
</evidence>
<evidence type="ECO:0000259" key="2">
    <source>
        <dbReference type="Pfam" id="PF13546"/>
    </source>
</evidence>
<feature type="compositionally biased region" description="Basic residues" evidence="1">
    <location>
        <begin position="191"/>
        <end position="206"/>
    </location>
</feature>
<comment type="caution">
    <text evidence="3">The sequence shown here is derived from an EMBL/GenBank/DDBJ whole genome shotgun (WGS) entry which is preliminary data.</text>
</comment>
<gene>
    <name evidence="3" type="ORF">GCM10022233_56820</name>
</gene>
<dbReference type="InterPro" id="IPR039365">
    <property type="entry name" value="IS701-like"/>
</dbReference>
<feature type="compositionally biased region" description="Basic and acidic residues" evidence="1">
    <location>
        <begin position="207"/>
        <end position="216"/>
    </location>
</feature>